<keyword evidence="11" id="KW-0040">ANK repeat</keyword>
<dbReference type="GO" id="GO:0036503">
    <property type="term" value="P:ERAD pathway"/>
    <property type="evidence" value="ECO:0007669"/>
    <property type="project" value="TreeGrafter"/>
</dbReference>
<dbReference type="InterPro" id="IPR041540">
    <property type="entry name" value="VATC"/>
</dbReference>
<dbReference type="GO" id="GO:0008270">
    <property type="term" value="F:zinc ion binding"/>
    <property type="evidence" value="ECO:0007669"/>
    <property type="project" value="UniProtKB-KW"/>
</dbReference>
<evidence type="ECO:0000256" key="7">
    <source>
        <dbReference type="ARBA" id="ARBA00022759"/>
    </source>
</evidence>
<evidence type="ECO:0000256" key="10">
    <source>
        <dbReference type="ARBA" id="ARBA00022833"/>
    </source>
</evidence>
<dbReference type="AlphaFoldDB" id="A0A9N8W405"/>
<keyword evidence="6" id="KW-0677">Repeat</keyword>
<sequence length="653" mass="73581">MADDTETSTHIPKKTTKKQPPTHPLLSHPLNVFNLPPEILGALVSYNTVEDADKSETTISKEITESKLALSGLIGISTAGCATCGGLVFESVDEQREHYRTDFHRFNAKRKLYDPNVEPVNEEEFEEMLEEMTKSSSDTESTKSNASSQSSYDAVEALFKKHQPSIENDEFVRTTHQENSPYLWFSAPPVLREEIHLGIFKQIFPDHRHSDPIQYLKSAQIDGGEGDGESKRTWTMLMLSGGYFAGLVCVLNPKKTGKDSGMEPIVHKRFQRYTVRRKQGGAQSVHDQAKGGAKSAGADIRRYNEAKLQEEIRELLENWKDWIEKSELIFVSAPSVNKNIIYGYERAVLRRGDPRIRSFPFSTKRPAYKELKRCFSKLVTVKVSELDAESLKKFLSANDPAEELASKMESLVRATAKSKKPTPPQEPKKPEQTEEVKKLIELIRKGKLDLMVGHMEKCAISPTIRFETEEFKHTPTLLHVASLAAQPEIVSYFLEKHSADPTITSTTLKTPYDVAPDKETRNAFRRYMAENLDQWDWKIAHVPKGGGVSKNKQKDVEPLPSNQPPPKTTAIGQTLNKAISELDINLTPEMQARIEREKRARAAEARLAKLANRGSKPVCEMCKTSLVGKVPFARMQWQYCSTDCVVKHRALVG</sequence>
<dbReference type="Pfam" id="PF18716">
    <property type="entry name" value="VATC"/>
    <property type="match status" value="1"/>
</dbReference>
<evidence type="ECO:0000313" key="17">
    <source>
        <dbReference type="Proteomes" id="UP000789508"/>
    </source>
</evidence>
<dbReference type="PANTHER" id="PTHR16036">
    <property type="entry name" value="ANKYRIN REPEAT AND ZINC FINGER DOMAIN-CONTAINING PROTEIN 1"/>
    <property type="match status" value="1"/>
</dbReference>
<dbReference type="EMBL" id="CAJVPS010000278">
    <property type="protein sequence ID" value="CAG8472832.1"/>
    <property type="molecule type" value="Genomic_DNA"/>
</dbReference>
<dbReference type="InterPro" id="IPR047139">
    <property type="entry name" value="ANKZ1/VMS1"/>
</dbReference>
<accession>A0A9N8W405</accession>
<evidence type="ECO:0000256" key="2">
    <source>
        <dbReference type="ARBA" id="ARBA00009262"/>
    </source>
</evidence>
<dbReference type="Proteomes" id="UP000789508">
    <property type="component" value="Unassembled WGS sequence"/>
</dbReference>
<feature type="active site" evidence="13">
    <location>
        <position position="283"/>
    </location>
</feature>
<name>A0A9N8W405_9GLOM</name>
<evidence type="ECO:0000256" key="6">
    <source>
        <dbReference type="ARBA" id="ARBA00022737"/>
    </source>
</evidence>
<proteinExistence type="inferred from homology"/>
<dbReference type="GO" id="GO:0016787">
    <property type="term" value="F:hydrolase activity"/>
    <property type="evidence" value="ECO:0007669"/>
    <property type="project" value="UniProtKB-KW"/>
</dbReference>
<feature type="region of interest" description="Disordered" evidence="14">
    <location>
        <begin position="546"/>
        <end position="568"/>
    </location>
</feature>
<comment type="domain">
    <text evidence="13">The VLRF1 domain mediates binding to the 60S ribosomal subunit.</text>
</comment>
<evidence type="ECO:0000256" key="13">
    <source>
        <dbReference type="PROSITE-ProRule" id="PRU01389"/>
    </source>
</evidence>
<keyword evidence="8" id="KW-0863">Zinc-finger</keyword>
<evidence type="ECO:0000256" key="11">
    <source>
        <dbReference type="ARBA" id="ARBA00023043"/>
    </source>
</evidence>
<dbReference type="PANTHER" id="PTHR16036:SF2">
    <property type="entry name" value="TRNA ENDONUCLEASE ANKZF1"/>
    <property type="match status" value="1"/>
</dbReference>
<dbReference type="Pfam" id="PF18826">
    <property type="entry name" value="bVLRF1"/>
    <property type="match status" value="1"/>
</dbReference>
<gene>
    <name evidence="16" type="ORF">ALEPTO_LOCUS2096</name>
</gene>
<keyword evidence="9 13" id="KW-0378">Hydrolase</keyword>
<keyword evidence="4 13" id="KW-0540">Nuclease</keyword>
<keyword evidence="12" id="KW-0175">Coiled coil</keyword>
<keyword evidence="3 13" id="KW-0963">Cytoplasm</keyword>
<dbReference type="InterPro" id="IPR041175">
    <property type="entry name" value="VLRF1/Vms1"/>
</dbReference>
<evidence type="ECO:0000256" key="14">
    <source>
        <dbReference type="SAM" id="MobiDB-lite"/>
    </source>
</evidence>
<keyword evidence="10" id="KW-0862">Zinc</keyword>
<dbReference type="OrthoDB" id="429841at2759"/>
<feature type="region of interest" description="Disordered" evidence="14">
    <location>
        <begin position="412"/>
        <end position="434"/>
    </location>
</feature>
<evidence type="ECO:0000256" key="8">
    <source>
        <dbReference type="ARBA" id="ARBA00022771"/>
    </source>
</evidence>
<organism evidence="16 17">
    <name type="scientific">Ambispora leptoticha</name>
    <dbReference type="NCBI Taxonomy" id="144679"/>
    <lineage>
        <taxon>Eukaryota</taxon>
        <taxon>Fungi</taxon>
        <taxon>Fungi incertae sedis</taxon>
        <taxon>Mucoromycota</taxon>
        <taxon>Glomeromycotina</taxon>
        <taxon>Glomeromycetes</taxon>
        <taxon>Archaeosporales</taxon>
        <taxon>Ambisporaceae</taxon>
        <taxon>Ambispora</taxon>
    </lineage>
</organism>
<feature type="region of interest" description="Disordered" evidence="14">
    <location>
        <begin position="1"/>
        <end position="27"/>
    </location>
</feature>
<keyword evidence="7 13" id="KW-0255">Endonuclease</keyword>
<feature type="compositionally biased region" description="Low complexity" evidence="14">
    <location>
        <begin position="134"/>
        <end position="148"/>
    </location>
</feature>
<evidence type="ECO:0000256" key="3">
    <source>
        <dbReference type="ARBA" id="ARBA00022490"/>
    </source>
</evidence>
<feature type="domain" description="VLRF1" evidence="15">
    <location>
        <begin position="230"/>
        <end position="381"/>
    </location>
</feature>
<comment type="similarity">
    <text evidence="2 13">Belongs to the ANKZF1/VMS1 family.</text>
</comment>
<comment type="subcellular location">
    <subcellularLocation>
        <location evidence="1">Cytoplasm</location>
    </subcellularLocation>
</comment>
<dbReference type="GO" id="GO:0005737">
    <property type="term" value="C:cytoplasm"/>
    <property type="evidence" value="ECO:0007669"/>
    <property type="project" value="UniProtKB-SubCell"/>
</dbReference>
<evidence type="ECO:0000256" key="9">
    <source>
        <dbReference type="ARBA" id="ARBA00022801"/>
    </source>
</evidence>
<keyword evidence="17" id="KW-1185">Reference proteome</keyword>
<feature type="region of interest" description="Disordered" evidence="14">
    <location>
        <begin position="130"/>
        <end position="149"/>
    </location>
</feature>
<dbReference type="PROSITE" id="PS52044">
    <property type="entry name" value="VLRF1"/>
    <property type="match status" value="1"/>
</dbReference>
<evidence type="ECO:0000256" key="4">
    <source>
        <dbReference type="ARBA" id="ARBA00022722"/>
    </source>
</evidence>
<evidence type="ECO:0000259" key="15">
    <source>
        <dbReference type="PROSITE" id="PS52044"/>
    </source>
</evidence>
<protein>
    <submittedName>
        <fullName evidence="16">11212_t:CDS:1</fullName>
    </submittedName>
</protein>
<keyword evidence="5" id="KW-0479">Metal-binding</keyword>
<evidence type="ECO:0000256" key="5">
    <source>
        <dbReference type="ARBA" id="ARBA00022723"/>
    </source>
</evidence>
<evidence type="ECO:0000313" key="16">
    <source>
        <dbReference type="EMBL" id="CAG8472832.1"/>
    </source>
</evidence>
<reference evidence="16" key="1">
    <citation type="submission" date="2021-06" db="EMBL/GenBank/DDBJ databases">
        <authorList>
            <person name="Kallberg Y."/>
            <person name="Tangrot J."/>
            <person name="Rosling A."/>
        </authorList>
    </citation>
    <scope>NUCLEOTIDE SEQUENCE</scope>
    <source>
        <strain evidence="16">FL130A</strain>
    </source>
</reference>
<comment type="caution">
    <text evidence="16">The sequence shown here is derived from an EMBL/GenBank/DDBJ whole genome shotgun (WGS) entry which is preliminary data.</text>
</comment>
<evidence type="ECO:0000256" key="1">
    <source>
        <dbReference type="ARBA" id="ARBA00004496"/>
    </source>
</evidence>
<dbReference type="GO" id="GO:0004519">
    <property type="term" value="F:endonuclease activity"/>
    <property type="evidence" value="ECO:0007669"/>
    <property type="project" value="UniProtKB-KW"/>
</dbReference>
<evidence type="ECO:0000256" key="12">
    <source>
        <dbReference type="ARBA" id="ARBA00023054"/>
    </source>
</evidence>